<accession>A0A7G1G2G4</accession>
<evidence type="ECO:0000313" key="2">
    <source>
        <dbReference type="Proteomes" id="UP000516361"/>
    </source>
</evidence>
<name>A0A7G1G2G4_9BACT</name>
<reference evidence="1 2" key="1">
    <citation type="submission" date="2018-06" db="EMBL/GenBank/DDBJ databases">
        <title>Genome sequencing of Oceanotoga sp. sy52.</title>
        <authorList>
            <person name="Mori K."/>
        </authorList>
    </citation>
    <scope>NUCLEOTIDE SEQUENCE [LARGE SCALE GENOMIC DNA]</scope>
    <source>
        <strain evidence="2">sy52</strain>
    </source>
</reference>
<dbReference type="RefSeq" id="WP_190615623.1">
    <property type="nucleotide sequence ID" value="NZ_AP018712.1"/>
</dbReference>
<protein>
    <recommendedName>
        <fullName evidence="3">Phospholipase C/D domain-containing protein</fullName>
    </recommendedName>
</protein>
<evidence type="ECO:0008006" key="3">
    <source>
        <dbReference type="Google" id="ProtNLM"/>
    </source>
</evidence>
<dbReference type="EMBL" id="AP018712">
    <property type="protein sequence ID" value="BBE30540.1"/>
    <property type="molecule type" value="Genomic_DNA"/>
</dbReference>
<organism evidence="1 2">
    <name type="scientific">Tepiditoga spiralis</name>
    <dbReference type="NCBI Taxonomy" id="2108365"/>
    <lineage>
        <taxon>Bacteria</taxon>
        <taxon>Thermotogati</taxon>
        <taxon>Thermotogota</taxon>
        <taxon>Thermotogae</taxon>
        <taxon>Petrotogales</taxon>
        <taxon>Petrotogaceae</taxon>
        <taxon>Tepiditoga</taxon>
    </lineage>
</organism>
<dbReference type="InParanoid" id="A0A7G1G2G4"/>
<dbReference type="KEGG" id="ocy:OSSY52_06810"/>
<proteinExistence type="predicted"/>
<sequence>MPDLLTHIIFGNRMYKDIKNHKMFNLGLMGPDPFFYVVKDKNYKNAGDKLHNVKYMDFLKELNKISPDYAMGYFLHMFLDEQFHPKIFEVAGSGRKHKKFEVLMDAVYVRKYLNKSFKKLDILSLFPNKLDVDFIVTYDELLMDFYEINSSFKVAHENFIKVIKLLYNHYSLKSIIVYLLALVTFGKINYTNIYYFKEPNESILNKCGFDKLWEKAEKEFIKINERGIF</sequence>
<evidence type="ECO:0000313" key="1">
    <source>
        <dbReference type="EMBL" id="BBE30540.1"/>
    </source>
</evidence>
<keyword evidence="2" id="KW-1185">Reference proteome</keyword>
<gene>
    <name evidence="1" type="ORF">OSSY52_06810</name>
</gene>
<dbReference type="Proteomes" id="UP000516361">
    <property type="component" value="Chromosome"/>
</dbReference>
<dbReference type="AlphaFoldDB" id="A0A7G1G2G4"/>